<evidence type="ECO:0000256" key="6">
    <source>
        <dbReference type="SAM" id="Phobius"/>
    </source>
</evidence>
<evidence type="ECO:0000256" key="1">
    <source>
        <dbReference type="ARBA" id="ARBA00004141"/>
    </source>
</evidence>
<proteinExistence type="predicted"/>
<protein>
    <submittedName>
        <fullName evidence="7">Uncharacterized protein</fullName>
    </submittedName>
</protein>
<feature type="transmembrane region" description="Helical" evidence="6">
    <location>
        <begin position="147"/>
        <end position="168"/>
    </location>
</feature>
<dbReference type="PANTHER" id="PTHR14856:SF9">
    <property type="entry name" value="PQ-LOOP REPEAT-CONTAINING PROTEIN 1"/>
    <property type="match status" value="1"/>
</dbReference>
<evidence type="ECO:0000313" key="7">
    <source>
        <dbReference type="EMBL" id="KAG5179203.1"/>
    </source>
</evidence>
<dbReference type="AlphaFoldDB" id="A0A835YRA4"/>
<name>A0A835YRA4_9STRA</name>
<keyword evidence="8" id="KW-1185">Reference proteome</keyword>
<evidence type="ECO:0000313" key="8">
    <source>
        <dbReference type="Proteomes" id="UP000664859"/>
    </source>
</evidence>
<dbReference type="EMBL" id="JAFCMP010000490">
    <property type="protein sequence ID" value="KAG5179203.1"/>
    <property type="molecule type" value="Genomic_DNA"/>
</dbReference>
<accession>A0A835YRA4</accession>
<feature type="compositionally biased region" description="Low complexity" evidence="5">
    <location>
        <begin position="426"/>
        <end position="440"/>
    </location>
</feature>
<gene>
    <name evidence="7" type="ORF">JKP88DRAFT_327415</name>
</gene>
<comment type="caution">
    <text evidence="7">The sequence shown here is derived from an EMBL/GenBank/DDBJ whole genome shotgun (WGS) entry which is preliminary data.</text>
</comment>
<evidence type="ECO:0000256" key="5">
    <source>
        <dbReference type="SAM" id="MobiDB-lite"/>
    </source>
</evidence>
<evidence type="ECO:0000256" key="3">
    <source>
        <dbReference type="ARBA" id="ARBA00022989"/>
    </source>
</evidence>
<feature type="transmembrane region" description="Helical" evidence="6">
    <location>
        <begin position="380"/>
        <end position="403"/>
    </location>
</feature>
<organism evidence="7 8">
    <name type="scientific">Tribonema minus</name>
    <dbReference type="NCBI Taxonomy" id="303371"/>
    <lineage>
        <taxon>Eukaryota</taxon>
        <taxon>Sar</taxon>
        <taxon>Stramenopiles</taxon>
        <taxon>Ochrophyta</taxon>
        <taxon>PX clade</taxon>
        <taxon>Xanthophyceae</taxon>
        <taxon>Tribonematales</taxon>
        <taxon>Tribonemataceae</taxon>
        <taxon>Tribonema</taxon>
    </lineage>
</organism>
<dbReference type="SMART" id="SM00679">
    <property type="entry name" value="CTNS"/>
    <property type="match status" value="1"/>
</dbReference>
<dbReference type="GO" id="GO:0045332">
    <property type="term" value="P:phospholipid translocation"/>
    <property type="evidence" value="ECO:0007669"/>
    <property type="project" value="TreeGrafter"/>
</dbReference>
<feature type="transmembrane region" description="Helical" evidence="6">
    <location>
        <begin position="189"/>
        <end position="209"/>
    </location>
</feature>
<dbReference type="Pfam" id="PF04193">
    <property type="entry name" value="PQ-loop"/>
    <property type="match status" value="1"/>
</dbReference>
<comment type="subcellular location">
    <subcellularLocation>
        <location evidence="1">Membrane</location>
        <topology evidence="1">Multi-pass membrane protein</topology>
    </subcellularLocation>
</comment>
<evidence type="ECO:0000256" key="2">
    <source>
        <dbReference type="ARBA" id="ARBA00022692"/>
    </source>
</evidence>
<dbReference type="OrthoDB" id="77230at2759"/>
<sequence>MFTNKGITDQYDARLMRSAEIVPQAHHHYCSHWRPARRCATMCLHTQTPAAAHMQPLSVSPRAHLEWWRPPHGTLICITSCHCSLTELRPSHLAATSIANNAYGASVIDRLPGFSPNVSLVILVANTLRVAFWFRKRFDNTMLVQSLLLIGMQLALLQALAGSKWALAKREGRQLALSPVGDFWAWDSFALYLGATALFASVVALVSSVLYRFEWYVEGLGAAAVSFESVMGLPQLTRNFMHKSTAGLSIFMVCGWLGGDFLKYIRPNPPLAEQMLLHVRTRTDWMPLTEVDIYAANNLPTSLVEPDPVDRLPEYHLRQPPPPTPEMVHESTMFYHTHVPIAGSGPEIHHTLYVTHFWSAARNRDIRHVAYFVAKGVPMVFFYGAAVQTALDASVALQLFVLYPNDDIKALLRRVRHPFKPRRSPRASSSAAAAAAPAAALNGRSPRKSPRRVSYNED</sequence>
<dbReference type="InterPro" id="IPR052241">
    <property type="entry name" value="SLC66/Scramblase_ANY1"/>
</dbReference>
<feature type="region of interest" description="Disordered" evidence="5">
    <location>
        <begin position="419"/>
        <end position="458"/>
    </location>
</feature>
<dbReference type="GO" id="GO:0005802">
    <property type="term" value="C:trans-Golgi network"/>
    <property type="evidence" value="ECO:0007669"/>
    <property type="project" value="TreeGrafter"/>
</dbReference>
<keyword evidence="4 6" id="KW-0472">Membrane</keyword>
<dbReference type="PANTHER" id="PTHR14856">
    <property type="entry name" value="PQ-LOOP REPEAT-CONTAINING PROTEIN 1-LIKE PROTEIN"/>
    <property type="match status" value="1"/>
</dbReference>
<keyword evidence="3 6" id="KW-1133">Transmembrane helix</keyword>
<dbReference type="Proteomes" id="UP000664859">
    <property type="component" value="Unassembled WGS sequence"/>
</dbReference>
<dbReference type="GO" id="GO:0005768">
    <property type="term" value="C:endosome"/>
    <property type="evidence" value="ECO:0007669"/>
    <property type="project" value="TreeGrafter"/>
</dbReference>
<reference evidence="7" key="1">
    <citation type="submission" date="2021-02" db="EMBL/GenBank/DDBJ databases">
        <title>First Annotated Genome of the Yellow-green Alga Tribonema minus.</title>
        <authorList>
            <person name="Mahan K.M."/>
        </authorList>
    </citation>
    <scope>NUCLEOTIDE SEQUENCE</scope>
    <source>
        <strain evidence="7">UTEX B ZZ1240</strain>
    </source>
</reference>
<dbReference type="InterPro" id="IPR006603">
    <property type="entry name" value="PQ-loop_rpt"/>
</dbReference>
<keyword evidence="2 6" id="KW-0812">Transmembrane</keyword>
<dbReference type="GO" id="GO:0005829">
    <property type="term" value="C:cytosol"/>
    <property type="evidence" value="ECO:0007669"/>
    <property type="project" value="GOC"/>
</dbReference>
<dbReference type="GO" id="GO:0016020">
    <property type="term" value="C:membrane"/>
    <property type="evidence" value="ECO:0007669"/>
    <property type="project" value="UniProtKB-SubCell"/>
</dbReference>
<evidence type="ECO:0000256" key="4">
    <source>
        <dbReference type="ARBA" id="ARBA00023136"/>
    </source>
</evidence>
<dbReference type="GO" id="GO:0042147">
    <property type="term" value="P:retrograde transport, endosome to Golgi"/>
    <property type="evidence" value="ECO:0007669"/>
    <property type="project" value="TreeGrafter"/>
</dbReference>